<organism evidence="1 2">
    <name type="scientific">Massilia jejuensis</name>
    <dbReference type="NCBI Taxonomy" id="648894"/>
    <lineage>
        <taxon>Bacteria</taxon>
        <taxon>Pseudomonadati</taxon>
        <taxon>Pseudomonadota</taxon>
        <taxon>Betaproteobacteria</taxon>
        <taxon>Burkholderiales</taxon>
        <taxon>Oxalobacteraceae</taxon>
        <taxon>Telluria group</taxon>
        <taxon>Massilia</taxon>
    </lineage>
</organism>
<dbReference type="RefSeq" id="WP_379720968.1">
    <property type="nucleotide sequence ID" value="NZ_JBHSMS010000036.1"/>
</dbReference>
<reference evidence="2" key="1">
    <citation type="journal article" date="2019" name="Int. J. Syst. Evol. Microbiol.">
        <title>The Global Catalogue of Microorganisms (GCM) 10K type strain sequencing project: providing services to taxonomists for standard genome sequencing and annotation.</title>
        <authorList>
            <consortium name="The Broad Institute Genomics Platform"/>
            <consortium name="The Broad Institute Genome Sequencing Center for Infectious Disease"/>
            <person name="Wu L."/>
            <person name="Ma J."/>
        </authorList>
    </citation>
    <scope>NUCLEOTIDE SEQUENCE [LARGE SCALE GENOMIC DNA]</scope>
    <source>
        <strain evidence="2">CCUG 38813</strain>
    </source>
</reference>
<dbReference type="EMBL" id="JBHSMS010000036">
    <property type="protein sequence ID" value="MFC5511745.1"/>
    <property type="molecule type" value="Genomic_DNA"/>
</dbReference>
<gene>
    <name evidence="1" type="ORF">ACFPOU_11485</name>
</gene>
<proteinExistence type="predicted"/>
<evidence type="ECO:0000313" key="1">
    <source>
        <dbReference type="EMBL" id="MFC5511745.1"/>
    </source>
</evidence>
<evidence type="ECO:0000313" key="2">
    <source>
        <dbReference type="Proteomes" id="UP001596031"/>
    </source>
</evidence>
<sequence>MNTITTKDGTPSFFIERGAATITIGTLSAIRARCTFFVHH</sequence>
<accession>A0ABW0PGG7</accession>
<keyword evidence="2" id="KW-1185">Reference proteome</keyword>
<dbReference type="Proteomes" id="UP001596031">
    <property type="component" value="Unassembled WGS sequence"/>
</dbReference>
<comment type="caution">
    <text evidence="1">The sequence shown here is derived from an EMBL/GenBank/DDBJ whole genome shotgun (WGS) entry which is preliminary data.</text>
</comment>
<protein>
    <submittedName>
        <fullName evidence="1">Uncharacterized protein</fullName>
    </submittedName>
</protein>
<name>A0ABW0PGG7_9BURK</name>